<evidence type="ECO:0000259" key="1">
    <source>
        <dbReference type="Pfam" id="PF04059"/>
    </source>
</evidence>
<evidence type="ECO:0000313" key="3">
    <source>
        <dbReference type="Proteomes" id="UP001642464"/>
    </source>
</evidence>
<dbReference type="Proteomes" id="UP001642464">
    <property type="component" value="Unassembled WGS sequence"/>
</dbReference>
<dbReference type="InterPro" id="IPR035979">
    <property type="entry name" value="RBD_domain_sf"/>
</dbReference>
<sequence>MGGSRVIISIRRGSGESTTASSVERDADDYLLDDGAWYSNSDGVWSPYVSHRRPDQHVFKMARTTVMLKNLPECFTRARLLYLLCKEGFSGTFNFLYVPLCFREKNSLCYAFINFVEQKSLEHFWQRFDGLRDWSVPCSNVGEVCLCERHQGLDSIIQYYRNNSVMHPSVPDECKPILLRGTQRIPFPSPVKKIKMPKKLRSESGDVERKENTGVPVMLTFSL</sequence>
<evidence type="ECO:0000313" key="2">
    <source>
        <dbReference type="EMBL" id="CAK9083867.1"/>
    </source>
</evidence>
<comment type="caution">
    <text evidence="2">The sequence shown here is derived from an EMBL/GenBank/DDBJ whole genome shotgun (WGS) entry which is preliminary data.</text>
</comment>
<dbReference type="Pfam" id="PF04059">
    <property type="entry name" value="RRM_2"/>
    <property type="match status" value="1"/>
</dbReference>
<accession>A0ABP0Q6K4</accession>
<dbReference type="SUPFAM" id="SSF54928">
    <property type="entry name" value="RNA-binding domain, RBD"/>
    <property type="match status" value="1"/>
</dbReference>
<gene>
    <name evidence="2" type="ORF">SCF082_LOCUS39790</name>
</gene>
<organism evidence="2 3">
    <name type="scientific">Durusdinium trenchii</name>
    <dbReference type="NCBI Taxonomy" id="1381693"/>
    <lineage>
        <taxon>Eukaryota</taxon>
        <taxon>Sar</taxon>
        <taxon>Alveolata</taxon>
        <taxon>Dinophyceae</taxon>
        <taxon>Suessiales</taxon>
        <taxon>Symbiodiniaceae</taxon>
        <taxon>Durusdinium</taxon>
    </lineage>
</organism>
<reference evidence="2 3" key="1">
    <citation type="submission" date="2024-02" db="EMBL/GenBank/DDBJ databases">
        <authorList>
            <person name="Chen Y."/>
            <person name="Shah S."/>
            <person name="Dougan E. K."/>
            <person name="Thang M."/>
            <person name="Chan C."/>
        </authorList>
    </citation>
    <scope>NUCLEOTIDE SEQUENCE [LARGE SCALE GENOMIC DNA]</scope>
</reference>
<keyword evidence="3" id="KW-1185">Reference proteome</keyword>
<proteinExistence type="predicted"/>
<protein>
    <submittedName>
        <fullName evidence="2">Protein MEI2-like 1 (AML1) (MEI2-like protein 1)</fullName>
    </submittedName>
</protein>
<feature type="domain" description="Mei2-like C-terminal RNA recognition motif" evidence="1">
    <location>
        <begin position="63"/>
        <end position="160"/>
    </location>
</feature>
<name>A0ABP0Q6K4_9DINO</name>
<dbReference type="EMBL" id="CAXAMM010039128">
    <property type="protein sequence ID" value="CAK9083867.1"/>
    <property type="molecule type" value="Genomic_DNA"/>
</dbReference>
<dbReference type="InterPro" id="IPR007201">
    <property type="entry name" value="Mei2-like_Rrm_C"/>
</dbReference>